<accession>A0A1M5BED7</accession>
<organism evidence="3 4">
    <name type="scientific">Flavisolibacter ginsengisoli DSM 18119</name>
    <dbReference type="NCBI Taxonomy" id="1121884"/>
    <lineage>
        <taxon>Bacteria</taxon>
        <taxon>Pseudomonadati</taxon>
        <taxon>Bacteroidota</taxon>
        <taxon>Chitinophagia</taxon>
        <taxon>Chitinophagales</taxon>
        <taxon>Chitinophagaceae</taxon>
        <taxon>Flavisolibacter</taxon>
    </lineage>
</organism>
<gene>
    <name evidence="3" type="ORF">SAMN02745131_02543</name>
</gene>
<keyword evidence="4" id="KW-1185">Reference proteome</keyword>
<dbReference type="AlphaFoldDB" id="A0A1M5BED7"/>
<evidence type="ECO:0000313" key="4">
    <source>
        <dbReference type="Proteomes" id="UP000184048"/>
    </source>
</evidence>
<feature type="domain" description="Type 9 secretion system plug protein N-terminal" evidence="2">
    <location>
        <begin position="32"/>
        <end position="156"/>
    </location>
</feature>
<sequence length="427" mass="49837">MKRRSLLLWLIFIVAAECATAQTANEIYGSTIRSAKLYRLGDQTSFPVIDINGNDALQMEFDDLDNRVKNYYYTFQLCNADWTPSILHPFEYIKGFQNVRITTYRNSSIAMTRYVNYQAQVPDRNCYPSKSGNYLLKVFLDSDTSKLAFTKRFVVVNNQATVGAQVQQPYNAQYFKSFQKLSIAVKTDPRIQLFSPSDLKVVVLQNNNWQTSLYIDRPTITRGNYYEYSDESITAMPSAREFRWLDLRSLRLLSDRVQRMDVINDSTHIYVKPDPSRTGMPYIYYRDLNGSYTIETMESINPFWQGDYAFVHFSYFPPDNRPYEGRDVYLFGELTNYGTDATAKMEFNKEKGAYERILFLKQGYYNYAYMTKPFKGQGYPDFSQTEGDYWGTENAYTVLVYYRPFGARADELIGYTTLNSTFQRQGF</sequence>
<keyword evidence="1" id="KW-0732">Signal</keyword>
<protein>
    <recommendedName>
        <fullName evidence="2">Type 9 secretion system plug protein N-terminal domain-containing protein</fullName>
    </recommendedName>
</protein>
<dbReference type="Pfam" id="PF17116">
    <property type="entry name" value="T9SS_plug_1st"/>
    <property type="match status" value="1"/>
</dbReference>
<dbReference type="STRING" id="1121884.SAMN02745131_02543"/>
<evidence type="ECO:0000259" key="2">
    <source>
        <dbReference type="Pfam" id="PF17116"/>
    </source>
</evidence>
<reference evidence="3 4" key="1">
    <citation type="submission" date="2016-11" db="EMBL/GenBank/DDBJ databases">
        <authorList>
            <person name="Jaros S."/>
            <person name="Januszkiewicz K."/>
            <person name="Wedrychowicz H."/>
        </authorList>
    </citation>
    <scope>NUCLEOTIDE SEQUENCE [LARGE SCALE GENOMIC DNA]</scope>
    <source>
        <strain evidence="3 4">DSM 18119</strain>
    </source>
</reference>
<dbReference type="InterPro" id="IPR031345">
    <property type="entry name" value="T9SS_Plug_N"/>
</dbReference>
<dbReference type="OrthoDB" id="1522602at2"/>
<feature type="signal peptide" evidence="1">
    <location>
        <begin position="1"/>
        <end position="21"/>
    </location>
</feature>
<evidence type="ECO:0000256" key="1">
    <source>
        <dbReference type="SAM" id="SignalP"/>
    </source>
</evidence>
<name>A0A1M5BED7_9BACT</name>
<dbReference type="RefSeq" id="WP_072835714.1">
    <property type="nucleotide sequence ID" value="NZ_FQUU01000010.1"/>
</dbReference>
<proteinExistence type="predicted"/>
<dbReference type="EMBL" id="FQUU01000010">
    <property type="protein sequence ID" value="SHF40800.1"/>
    <property type="molecule type" value="Genomic_DNA"/>
</dbReference>
<feature type="chain" id="PRO_5009909012" description="Type 9 secretion system plug protein N-terminal domain-containing protein" evidence="1">
    <location>
        <begin position="22"/>
        <end position="427"/>
    </location>
</feature>
<evidence type="ECO:0000313" key="3">
    <source>
        <dbReference type="EMBL" id="SHF40800.1"/>
    </source>
</evidence>
<dbReference type="Proteomes" id="UP000184048">
    <property type="component" value="Unassembled WGS sequence"/>
</dbReference>